<reference evidence="1 2" key="1">
    <citation type="submission" date="2019-04" db="EMBL/GenBank/DDBJ databases">
        <title>Herbidospora sp. NEAU-GS14.nov., a novel actinomycete isolated from soil.</title>
        <authorList>
            <person name="Han L."/>
        </authorList>
    </citation>
    <scope>NUCLEOTIDE SEQUENCE [LARGE SCALE GENOMIC DNA]</scope>
    <source>
        <strain evidence="1 2">NEAU-GS14</strain>
    </source>
</reference>
<dbReference type="PANTHER" id="PTHR46082">
    <property type="entry name" value="ATP/GTP-BINDING PROTEIN-RELATED"/>
    <property type="match status" value="1"/>
</dbReference>
<proteinExistence type="predicted"/>
<evidence type="ECO:0000313" key="2">
    <source>
        <dbReference type="Proteomes" id="UP000308705"/>
    </source>
</evidence>
<dbReference type="OrthoDB" id="580767at2"/>
<accession>A0A4U3M5A3</accession>
<gene>
    <name evidence="1" type="ORF">FDA94_31510</name>
</gene>
<dbReference type="AlphaFoldDB" id="A0A4U3M5A3"/>
<dbReference type="EMBL" id="SZQA01000038">
    <property type="protein sequence ID" value="TKK84055.1"/>
    <property type="molecule type" value="Genomic_DNA"/>
</dbReference>
<organism evidence="1 2">
    <name type="scientific">Herbidospora galbida</name>
    <dbReference type="NCBI Taxonomy" id="2575442"/>
    <lineage>
        <taxon>Bacteria</taxon>
        <taxon>Bacillati</taxon>
        <taxon>Actinomycetota</taxon>
        <taxon>Actinomycetes</taxon>
        <taxon>Streptosporangiales</taxon>
        <taxon>Streptosporangiaceae</taxon>
        <taxon>Herbidospora</taxon>
    </lineage>
</organism>
<name>A0A4U3M5A3_9ACTN</name>
<dbReference type="Gene3D" id="1.25.40.10">
    <property type="entry name" value="Tetratricopeptide repeat domain"/>
    <property type="match status" value="1"/>
</dbReference>
<protein>
    <submittedName>
        <fullName evidence="1">Tetratricopeptide repeat protein</fullName>
    </submittedName>
</protein>
<dbReference type="InterPro" id="IPR011990">
    <property type="entry name" value="TPR-like_helical_dom_sf"/>
</dbReference>
<dbReference type="Proteomes" id="UP000308705">
    <property type="component" value="Unassembled WGS sequence"/>
</dbReference>
<evidence type="ECO:0000313" key="1">
    <source>
        <dbReference type="EMBL" id="TKK84055.1"/>
    </source>
</evidence>
<sequence>MPQLRGQAQGRRTAAEHLIHLFKAPTVLMGGGPSLLRPGVCGTQVKQSDSTEAGEHQAVSLHEQTLADCERVLGSNHPRTLASRNNLASAYRAPEDLGRAISLYEQTLADCERVLGADHPTTKVVRSNMAAARQQADTDLISG</sequence>
<dbReference type="SUPFAM" id="SSF48452">
    <property type="entry name" value="TPR-like"/>
    <property type="match status" value="1"/>
</dbReference>
<comment type="caution">
    <text evidence="1">The sequence shown here is derived from an EMBL/GenBank/DDBJ whole genome shotgun (WGS) entry which is preliminary data.</text>
</comment>
<dbReference type="Pfam" id="PF13424">
    <property type="entry name" value="TPR_12"/>
    <property type="match status" value="1"/>
</dbReference>
<dbReference type="PANTHER" id="PTHR46082:SF6">
    <property type="entry name" value="AAA+ ATPASE DOMAIN-CONTAINING PROTEIN-RELATED"/>
    <property type="match status" value="1"/>
</dbReference>
<keyword evidence="2" id="KW-1185">Reference proteome</keyword>
<dbReference type="InterPro" id="IPR053137">
    <property type="entry name" value="NLR-like"/>
</dbReference>